<gene>
    <name evidence="2" type="ORF">F3Y22_tig00110045pilonHSYRG00041</name>
</gene>
<dbReference type="EMBL" id="VEPZ02000824">
    <property type="protein sequence ID" value="KAE8717430.1"/>
    <property type="molecule type" value="Genomic_DNA"/>
</dbReference>
<keyword evidence="3" id="KW-1185">Reference proteome</keyword>
<feature type="domain" description="Reverse transcriptase Ty1/copia-type" evidence="1">
    <location>
        <begin position="10"/>
        <end position="83"/>
    </location>
</feature>
<dbReference type="InterPro" id="IPR044607">
    <property type="entry name" value="RKD-like"/>
</dbReference>
<dbReference type="PANTHER" id="PTHR46373">
    <property type="entry name" value="PROTEIN RKD4"/>
    <property type="match status" value="1"/>
</dbReference>
<dbReference type="GO" id="GO:0003700">
    <property type="term" value="F:DNA-binding transcription factor activity"/>
    <property type="evidence" value="ECO:0007669"/>
    <property type="project" value="InterPro"/>
</dbReference>
<dbReference type="AlphaFoldDB" id="A0A6A3BKA4"/>
<dbReference type="Proteomes" id="UP000436088">
    <property type="component" value="Unassembled WGS sequence"/>
</dbReference>
<sequence length="273" mass="31655">MRPDGLIQWYKERLVVNGFTQKFVLDYFDSYSLVMNILTIRALFALASIHKLRVHQMDVKNAFLNRDVDEEIYMRTMVSDNDEVSSTSGYVFTLGGVAISWKSSKQTCIAFSTIESEFIALGLDGKEAEWLRSLLANILLWGRPTPPIYLLCDSQAVICVQWGLFVHCSNYTHRGEFASKQSILPTLQTEEEGEGSERKLREAMEVLGRERKMLEMMPDMELEDKTKRLRQACFKANYKKRKLMMSTTTKMEQSPPSNVVFWYYRSRWSTTTL</sequence>
<comment type="caution">
    <text evidence="2">The sequence shown here is derived from an EMBL/GenBank/DDBJ whole genome shotgun (WGS) entry which is preliminary data.</text>
</comment>
<proteinExistence type="predicted"/>
<reference evidence="2" key="1">
    <citation type="submission" date="2019-09" db="EMBL/GenBank/DDBJ databases">
        <title>Draft genome information of white flower Hibiscus syriacus.</title>
        <authorList>
            <person name="Kim Y.-M."/>
        </authorList>
    </citation>
    <scope>NUCLEOTIDE SEQUENCE [LARGE SCALE GENOMIC DNA]</scope>
    <source>
        <strain evidence="2">YM2019G1</strain>
    </source>
</reference>
<dbReference type="CDD" id="cd09272">
    <property type="entry name" value="RNase_HI_RT_Ty1"/>
    <property type="match status" value="1"/>
</dbReference>
<evidence type="ECO:0000259" key="1">
    <source>
        <dbReference type="Pfam" id="PF07727"/>
    </source>
</evidence>
<name>A0A6A3BKA4_HIBSY</name>
<dbReference type="PANTHER" id="PTHR46373:SF20">
    <property type="entry name" value="PROTEIN RKD1"/>
    <property type="match status" value="1"/>
</dbReference>
<organism evidence="2 3">
    <name type="scientific">Hibiscus syriacus</name>
    <name type="common">Rose of Sharon</name>
    <dbReference type="NCBI Taxonomy" id="106335"/>
    <lineage>
        <taxon>Eukaryota</taxon>
        <taxon>Viridiplantae</taxon>
        <taxon>Streptophyta</taxon>
        <taxon>Embryophyta</taxon>
        <taxon>Tracheophyta</taxon>
        <taxon>Spermatophyta</taxon>
        <taxon>Magnoliopsida</taxon>
        <taxon>eudicotyledons</taxon>
        <taxon>Gunneridae</taxon>
        <taxon>Pentapetalae</taxon>
        <taxon>rosids</taxon>
        <taxon>malvids</taxon>
        <taxon>Malvales</taxon>
        <taxon>Malvaceae</taxon>
        <taxon>Malvoideae</taxon>
        <taxon>Hibiscus</taxon>
    </lineage>
</organism>
<dbReference type="InterPro" id="IPR013103">
    <property type="entry name" value="RVT_2"/>
</dbReference>
<evidence type="ECO:0000313" key="2">
    <source>
        <dbReference type="EMBL" id="KAE8717430.1"/>
    </source>
</evidence>
<accession>A0A6A3BKA4</accession>
<evidence type="ECO:0000313" key="3">
    <source>
        <dbReference type="Proteomes" id="UP000436088"/>
    </source>
</evidence>
<dbReference type="Pfam" id="PF07727">
    <property type="entry name" value="RVT_2"/>
    <property type="match status" value="1"/>
</dbReference>
<protein>
    <recommendedName>
        <fullName evidence="1">Reverse transcriptase Ty1/copia-type domain-containing protein</fullName>
    </recommendedName>
</protein>